<dbReference type="KEGG" id="bze:COCCADRAFT_101668"/>
<dbReference type="Proteomes" id="UP000053841">
    <property type="component" value="Unassembled WGS sequence"/>
</dbReference>
<dbReference type="EMBL" id="KI964668">
    <property type="protein sequence ID" value="EUC31276.1"/>
    <property type="molecule type" value="Genomic_DNA"/>
</dbReference>
<protein>
    <submittedName>
        <fullName evidence="1">Uncharacterized protein</fullName>
    </submittedName>
</protein>
<dbReference type="GeneID" id="19142409"/>
<dbReference type="RefSeq" id="XP_007714408.1">
    <property type="nucleotide sequence ID" value="XM_007716218.1"/>
</dbReference>
<evidence type="ECO:0000313" key="1">
    <source>
        <dbReference type="EMBL" id="EUC31276.1"/>
    </source>
</evidence>
<dbReference type="OrthoDB" id="5360374at2759"/>
<evidence type="ECO:0000313" key="2">
    <source>
        <dbReference type="Proteomes" id="UP000053841"/>
    </source>
</evidence>
<keyword evidence="2" id="KW-1185">Reference proteome</keyword>
<sequence length="87" mass="9720">MTVTQTITAELDAFNEYVNFAKKYSLFYPELYKTVSTSDGDLNIPVTDHAKYWVGNEYLNSKVMTGTHIDGIVLRTGGICSNLLFSS</sequence>
<dbReference type="HOGENOM" id="CLU_2483039_0_0_1"/>
<accession>W6YJ18</accession>
<name>W6YJ18_COCC2</name>
<organism evidence="1 2">
    <name type="scientific">Cochliobolus carbonum (strain 26-R-13)</name>
    <name type="common">Maize leaf spot fungus</name>
    <name type="synonym">Bipolaris zeicola</name>
    <dbReference type="NCBI Taxonomy" id="930089"/>
    <lineage>
        <taxon>Eukaryota</taxon>
        <taxon>Fungi</taxon>
        <taxon>Dikarya</taxon>
        <taxon>Ascomycota</taxon>
        <taxon>Pezizomycotina</taxon>
        <taxon>Dothideomycetes</taxon>
        <taxon>Pleosporomycetidae</taxon>
        <taxon>Pleosporales</taxon>
        <taxon>Pleosporineae</taxon>
        <taxon>Pleosporaceae</taxon>
        <taxon>Bipolaris</taxon>
    </lineage>
</organism>
<gene>
    <name evidence="1" type="ORF">COCCADRAFT_101668</name>
</gene>
<dbReference type="AlphaFoldDB" id="W6YJ18"/>
<proteinExistence type="predicted"/>
<reference evidence="1 2" key="1">
    <citation type="journal article" date="2013" name="PLoS Genet.">
        <title>Comparative genome structure, secondary metabolite, and effector coding capacity across Cochliobolus pathogens.</title>
        <authorList>
            <person name="Condon B.J."/>
            <person name="Leng Y."/>
            <person name="Wu D."/>
            <person name="Bushley K.E."/>
            <person name="Ohm R.A."/>
            <person name="Otillar R."/>
            <person name="Martin J."/>
            <person name="Schackwitz W."/>
            <person name="Grimwood J."/>
            <person name="MohdZainudin N."/>
            <person name="Xue C."/>
            <person name="Wang R."/>
            <person name="Manning V.A."/>
            <person name="Dhillon B."/>
            <person name="Tu Z.J."/>
            <person name="Steffenson B.J."/>
            <person name="Salamov A."/>
            <person name="Sun H."/>
            <person name="Lowry S."/>
            <person name="LaButti K."/>
            <person name="Han J."/>
            <person name="Copeland A."/>
            <person name="Lindquist E."/>
            <person name="Barry K."/>
            <person name="Schmutz J."/>
            <person name="Baker S.E."/>
            <person name="Ciuffetti L.M."/>
            <person name="Grigoriev I.V."/>
            <person name="Zhong S."/>
            <person name="Turgeon B.G."/>
        </authorList>
    </citation>
    <scope>NUCLEOTIDE SEQUENCE [LARGE SCALE GENOMIC DNA]</scope>
    <source>
        <strain evidence="1 2">26-R-13</strain>
    </source>
</reference>